<evidence type="ECO:0000313" key="1">
    <source>
        <dbReference type="EMBL" id="ACL16733.1"/>
    </source>
</evidence>
<dbReference type="AlphaFoldDB" id="B8GHZ3"/>
<accession>B8GHZ3</accession>
<gene>
    <name evidence="1" type="ordered locus">Mpal_1403</name>
</gene>
<sequence length="54" mass="5989">MVMESTSPSKNDACKMMNIPSSKVPIADGSAYEETLVPFSSMFFIPPVDNHDFF</sequence>
<protein>
    <submittedName>
        <fullName evidence="1">Uncharacterized protein</fullName>
    </submittedName>
</protein>
<dbReference type="EMBL" id="CP001338">
    <property type="protein sequence ID" value="ACL16733.1"/>
    <property type="molecule type" value="Genomic_DNA"/>
</dbReference>
<dbReference type="HOGENOM" id="CLU_3039088_0_0_2"/>
<dbReference type="Proteomes" id="UP000002457">
    <property type="component" value="Chromosome"/>
</dbReference>
<organism evidence="1 2">
    <name type="scientific">Methanosphaerula palustris (strain ATCC BAA-1556 / DSM 19958 / E1-9c)</name>
    <dbReference type="NCBI Taxonomy" id="521011"/>
    <lineage>
        <taxon>Archaea</taxon>
        <taxon>Methanobacteriati</taxon>
        <taxon>Methanobacteriota</taxon>
        <taxon>Stenosarchaea group</taxon>
        <taxon>Methanomicrobia</taxon>
        <taxon>Methanomicrobiales</taxon>
        <taxon>Methanoregulaceae</taxon>
        <taxon>Methanosphaerula</taxon>
    </lineage>
</organism>
<name>B8GHZ3_METPE</name>
<evidence type="ECO:0000313" key="2">
    <source>
        <dbReference type="Proteomes" id="UP000002457"/>
    </source>
</evidence>
<dbReference type="STRING" id="521011.Mpal_1403"/>
<dbReference type="KEGG" id="mpl:Mpal_1403"/>
<proteinExistence type="predicted"/>
<keyword evidence="2" id="KW-1185">Reference proteome</keyword>
<reference evidence="1 2" key="1">
    <citation type="journal article" date="2015" name="Genome Announc.">
        <title>Complete Genome Sequence of Methanosphaerula palustris E1-9CT, a Hydrogenotrophic Methanogen Isolated from a Minerotrophic Fen Peatland.</title>
        <authorList>
            <person name="Cadillo-Quiroz H."/>
            <person name="Browne P."/>
            <person name="Kyrpides N."/>
            <person name="Woyke T."/>
            <person name="Goodwin L."/>
            <person name="Detter C."/>
            <person name="Yavitt J.B."/>
            <person name="Zinder S.H."/>
        </authorList>
    </citation>
    <scope>NUCLEOTIDE SEQUENCE [LARGE SCALE GENOMIC DNA]</scope>
    <source>
        <strain evidence="2">ATCC BAA-1556 / DSM 19958 / E1-9c</strain>
    </source>
</reference>